<proteinExistence type="predicted"/>
<dbReference type="PANTHER" id="PTHR33747">
    <property type="entry name" value="UPF0225 PROTEIN SCO1677"/>
    <property type="match status" value="1"/>
</dbReference>
<protein>
    <recommendedName>
        <fullName evidence="1">YchJ-like middle NTF2-like domain-containing protein</fullName>
    </recommendedName>
</protein>
<organism evidence="2 3">
    <name type="scientific">Shewanella marisflavi</name>
    <dbReference type="NCBI Taxonomy" id="260364"/>
    <lineage>
        <taxon>Bacteria</taxon>
        <taxon>Pseudomonadati</taxon>
        <taxon>Pseudomonadota</taxon>
        <taxon>Gammaproteobacteria</taxon>
        <taxon>Alteromonadales</taxon>
        <taxon>Shewanellaceae</taxon>
        <taxon>Shewanella</taxon>
    </lineage>
</organism>
<dbReference type="Gene3D" id="3.10.450.50">
    <property type="match status" value="1"/>
</dbReference>
<feature type="domain" description="YchJ-like middle NTF2-like" evidence="1">
    <location>
        <begin position="36"/>
        <end position="131"/>
    </location>
</feature>
<evidence type="ECO:0000313" key="3">
    <source>
        <dbReference type="Proteomes" id="UP000198233"/>
    </source>
</evidence>
<dbReference type="InterPro" id="IPR048469">
    <property type="entry name" value="YchJ-like_M"/>
</dbReference>
<dbReference type="InterPro" id="IPR004027">
    <property type="entry name" value="SEC_C_motif"/>
</dbReference>
<evidence type="ECO:0000313" key="2">
    <source>
        <dbReference type="EMBL" id="ASJ96715.1"/>
    </source>
</evidence>
<dbReference type="InterPro" id="IPR032710">
    <property type="entry name" value="NTF2-like_dom_sf"/>
</dbReference>
<accession>A0AAC9XNB9</accession>
<gene>
    <name evidence="2" type="ORF">CFF01_09045</name>
</gene>
<dbReference type="Pfam" id="PF17775">
    <property type="entry name" value="YchJ_M-like"/>
    <property type="match status" value="1"/>
</dbReference>
<sequence length="159" mass="18321">MIDPSLPCPCGRKLTERLLSYQECCLPYHQGQLASDPESLMRSRYSAFVLKQHQYLIDTHHPDHLNGLSVQILDEDNHTKWLGLSVAKSRVEQDCGLVEFQAWYQTEEGIDAIHERSSFVKQSGRWWYTQGQQFAPIYPGRNDPCICNSGKKFKQCCRG</sequence>
<dbReference type="EMBL" id="CP022272">
    <property type="protein sequence ID" value="ASJ96715.1"/>
    <property type="molecule type" value="Genomic_DNA"/>
</dbReference>
<dbReference type="KEGG" id="smav:CFF01_09045"/>
<dbReference type="SUPFAM" id="SSF54427">
    <property type="entry name" value="NTF2-like"/>
    <property type="match status" value="1"/>
</dbReference>
<name>A0AAC9XNB9_9GAMM</name>
<dbReference type="AlphaFoldDB" id="A0AAC9XNB9"/>
<dbReference type="NCBIfam" id="NF002449">
    <property type="entry name" value="PRK01617.1"/>
    <property type="match status" value="1"/>
</dbReference>
<reference evidence="2 3" key="1">
    <citation type="submission" date="2017-06" db="EMBL/GenBank/DDBJ databases">
        <title>Complete genome sequence of Shewanella marisflavi EP1 associated with anaerobic 2,4-dinitrotoluene reduction and salt tolerance.</title>
        <authorList>
            <person name="Huang J."/>
        </authorList>
    </citation>
    <scope>NUCLEOTIDE SEQUENCE [LARGE SCALE GENOMIC DNA]</scope>
    <source>
        <strain evidence="2 3">EP1</strain>
    </source>
</reference>
<dbReference type="SUPFAM" id="SSF103642">
    <property type="entry name" value="Sec-C motif"/>
    <property type="match status" value="1"/>
</dbReference>
<dbReference type="PANTHER" id="PTHR33747:SF1">
    <property type="entry name" value="ADENYLATE CYCLASE-ASSOCIATED CAP C-TERMINAL DOMAIN-CONTAINING PROTEIN"/>
    <property type="match status" value="1"/>
</dbReference>
<dbReference type="Proteomes" id="UP000198233">
    <property type="component" value="Chromosome"/>
</dbReference>
<dbReference type="Pfam" id="PF02810">
    <property type="entry name" value="SEC-C"/>
    <property type="match status" value="1"/>
</dbReference>
<evidence type="ECO:0000259" key="1">
    <source>
        <dbReference type="Pfam" id="PF17775"/>
    </source>
</evidence>
<dbReference type="RefSeq" id="WP_088904579.1">
    <property type="nucleotide sequence ID" value="NZ_CP022272.1"/>
</dbReference>